<reference evidence="2" key="1">
    <citation type="submission" date="2018-02" db="EMBL/GenBank/DDBJ databases">
        <authorList>
            <person name="Hornung B."/>
        </authorList>
    </citation>
    <scope>NUCLEOTIDE SEQUENCE [LARGE SCALE GENOMIC DNA]</scope>
</reference>
<dbReference type="PANTHER" id="PTHR43657:SF1">
    <property type="entry name" value="ALTERED INHERITANCE OF MITOCHONDRIA PROTEIN 24, MITOCHONDRIAL"/>
    <property type="match status" value="1"/>
</dbReference>
<dbReference type="InterPro" id="IPR002838">
    <property type="entry name" value="AIM24"/>
</dbReference>
<keyword evidence="2" id="KW-1185">Reference proteome</keyword>
<name>A0A375HZ20_9ACTN</name>
<dbReference type="RefSeq" id="WP_119715019.1">
    <property type="nucleotide sequence ID" value="NZ_OMOH01000003.1"/>
</dbReference>
<sequence length="226" mass="23671">MEIQLRHTPSFGVARLLLAGNEPVTVQSGALMAYSAAMTVDATTGGGVMKGLKRSVLSGESFFVSTVTAPPQGGWADVVGTLPGDIIALPIVPNHDQFITRGSWVASSFGVSTETKWAGARNLLGGEGGFGLRAFGEGQALVSVYGALDVMDLGPGEQVIIDTGHVVSYDMSMNVELRQSSKSLWRTVKSGEGFVFLFTGPGRVLVQSRNPRDLNAYIAAHAPGSS</sequence>
<evidence type="ECO:0000313" key="1">
    <source>
        <dbReference type="EMBL" id="SPF67801.1"/>
    </source>
</evidence>
<dbReference type="AlphaFoldDB" id="A0A375HZ20"/>
<dbReference type="InterPro" id="IPR036983">
    <property type="entry name" value="AIM24_sf"/>
</dbReference>
<dbReference type="Gene3D" id="3.60.160.10">
    <property type="entry name" value="Mitochondrial biogenesis AIM24"/>
    <property type="match status" value="1"/>
</dbReference>
<proteinExistence type="predicted"/>
<accession>A0A375HZ20</accession>
<dbReference type="SUPFAM" id="SSF51219">
    <property type="entry name" value="TRAP-like"/>
    <property type="match status" value="1"/>
</dbReference>
<gene>
    <name evidence="1" type="ORF">PROPJV5_0749</name>
</gene>
<dbReference type="OrthoDB" id="9779518at2"/>
<protein>
    <submittedName>
        <fullName evidence="1">Mitochondrial biogenesis AIM24</fullName>
    </submittedName>
</protein>
<evidence type="ECO:0000313" key="2">
    <source>
        <dbReference type="Proteomes" id="UP000265962"/>
    </source>
</evidence>
<dbReference type="Pfam" id="PF01987">
    <property type="entry name" value="AIM24"/>
    <property type="match status" value="1"/>
</dbReference>
<dbReference type="Proteomes" id="UP000265962">
    <property type="component" value="Unassembled WGS sequence"/>
</dbReference>
<dbReference type="NCBIfam" id="TIGR00266">
    <property type="entry name" value="TIGR00266 family protein"/>
    <property type="match status" value="1"/>
</dbReference>
<dbReference type="InterPro" id="IPR016031">
    <property type="entry name" value="Trp_RNA-bd_attenuator-like_dom"/>
</dbReference>
<organism evidence="1 2">
    <name type="scientific">Propionibacterium ruminifibrarum</name>
    <dbReference type="NCBI Taxonomy" id="1962131"/>
    <lineage>
        <taxon>Bacteria</taxon>
        <taxon>Bacillati</taxon>
        <taxon>Actinomycetota</taxon>
        <taxon>Actinomycetes</taxon>
        <taxon>Propionibacteriales</taxon>
        <taxon>Propionibacteriaceae</taxon>
        <taxon>Propionibacterium</taxon>
    </lineage>
</organism>
<dbReference type="EMBL" id="OMOH01000003">
    <property type="protein sequence ID" value="SPF67801.1"/>
    <property type="molecule type" value="Genomic_DNA"/>
</dbReference>
<dbReference type="PANTHER" id="PTHR43657">
    <property type="entry name" value="TRYPTOPHAN RNA-BINDING ATTENUATOR PROTEIN-LIKE PROTEIN"/>
    <property type="match status" value="1"/>
</dbReference>